<evidence type="ECO:0000256" key="6">
    <source>
        <dbReference type="SAM" id="Phobius"/>
    </source>
</evidence>
<feature type="transmembrane region" description="Helical" evidence="6">
    <location>
        <begin position="105"/>
        <end position="126"/>
    </location>
</feature>
<sequence length="525" mass="58241">MSDTTELGHAEPDEKSTHSNDERAKAVKDGDLERQETMKEGEVATQAAEAARHEWIRTAPESPRNWPLWRKWWIISGLIFYTIIVFICNTGFVTDQAEDQFNVNTELSVMGQSFFILGIAIGPMFLAPLSEVHGRQPVYTTGIFLFSILQIPAALSPTYAGLITARFLAGCFAGIPLSNVGASAADLFTTSHTAWPIMVFSFCSQVVGPCLGPVIGSAIYMAVLDNIDSWNVEFRKLFDLFLDACVMHCIMERKFTHLFQRQVWSLTFGETLHDKVYEKHTGIKQNKSATAYIGRELGRAAIFLCTEPIVMALALTTTFLFGLIFIYLQGYTFVYEDHFNLSTLPEGAMFLVSILGGFVALATQPVQNYLYRRSAASTSTGKPRPEARLYTACFAVWIMLISIFWFAFTASNNKSYQIPMWSGFLFGYAEVAIYTGLWQYGTDAYGENAGSALAAINLPANTAACGLAHAALPFFKNVGNRWTLGILGFTCVLYLAVPPLLVYFGQWLRKRSPYALSREGGAADE</sequence>
<feature type="transmembrane region" description="Helical" evidence="6">
    <location>
        <begin position="452"/>
        <end position="472"/>
    </location>
</feature>
<feature type="transmembrane region" description="Helical" evidence="6">
    <location>
        <begin position="309"/>
        <end position="328"/>
    </location>
</feature>
<comment type="caution">
    <text evidence="7">The sequence shown here is derived from an EMBL/GenBank/DDBJ whole genome shotgun (WGS) entry which is preliminary data.</text>
</comment>
<evidence type="ECO:0000313" key="7">
    <source>
        <dbReference type="EMBL" id="KAK5052292.1"/>
    </source>
</evidence>
<reference evidence="7 8" key="1">
    <citation type="submission" date="2023-08" db="EMBL/GenBank/DDBJ databases">
        <title>Black Yeasts Isolated from many extreme environments.</title>
        <authorList>
            <person name="Coleine C."/>
            <person name="Stajich J.E."/>
            <person name="Selbmann L."/>
        </authorList>
    </citation>
    <scope>NUCLEOTIDE SEQUENCE [LARGE SCALE GENOMIC DNA]</scope>
    <source>
        <strain evidence="7 8">CCFEE 6328</strain>
    </source>
</reference>
<protein>
    <recommendedName>
        <fullName evidence="9">Major facilitator superfamily (MFS) profile domain-containing protein</fullName>
    </recommendedName>
</protein>
<dbReference type="PANTHER" id="PTHR23502:SF36">
    <property type="entry name" value="MEMBRANE TRANSPORTER"/>
    <property type="match status" value="1"/>
</dbReference>
<accession>A0ABR0IZ61</accession>
<dbReference type="PANTHER" id="PTHR23502">
    <property type="entry name" value="MAJOR FACILITATOR SUPERFAMILY"/>
    <property type="match status" value="1"/>
</dbReference>
<evidence type="ECO:0000256" key="3">
    <source>
        <dbReference type="ARBA" id="ARBA00022989"/>
    </source>
</evidence>
<feature type="transmembrane region" description="Helical" evidence="6">
    <location>
        <begin position="387"/>
        <end position="408"/>
    </location>
</feature>
<feature type="compositionally biased region" description="Basic and acidic residues" evidence="5">
    <location>
        <begin position="1"/>
        <end position="42"/>
    </location>
</feature>
<comment type="subcellular location">
    <subcellularLocation>
        <location evidence="1">Membrane</location>
        <topology evidence="1">Multi-pass membrane protein</topology>
    </subcellularLocation>
</comment>
<feature type="transmembrane region" description="Helical" evidence="6">
    <location>
        <begin position="197"/>
        <end position="223"/>
    </location>
</feature>
<evidence type="ECO:0000313" key="8">
    <source>
        <dbReference type="Proteomes" id="UP001345691"/>
    </source>
</evidence>
<gene>
    <name evidence="7" type="ORF">LTR69_009828</name>
</gene>
<feature type="transmembrane region" description="Helical" evidence="6">
    <location>
        <begin position="484"/>
        <end position="504"/>
    </location>
</feature>
<dbReference type="Gene3D" id="1.20.1250.20">
    <property type="entry name" value="MFS general substrate transporter like domains"/>
    <property type="match status" value="1"/>
</dbReference>
<dbReference type="InterPro" id="IPR011701">
    <property type="entry name" value="MFS"/>
</dbReference>
<evidence type="ECO:0000256" key="1">
    <source>
        <dbReference type="ARBA" id="ARBA00004141"/>
    </source>
</evidence>
<name>A0ABR0IZ61_9EURO</name>
<evidence type="ECO:0000256" key="5">
    <source>
        <dbReference type="SAM" id="MobiDB-lite"/>
    </source>
</evidence>
<evidence type="ECO:0000256" key="4">
    <source>
        <dbReference type="ARBA" id="ARBA00023136"/>
    </source>
</evidence>
<proteinExistence type="predicted"/>
<dbReference type="Proteomes" id="UP001345691">
    <property type="component" value="Unassembled WGS sequence"/>
</dbReference>
<feature type="region of interest" description="Disordered" evidence="5">
    <location>
        <begin position="1"/>
        <end position="43"/>
    </location>
</feature>
<dbReference type="InterPro" id="IPR036259">
    <property type="entry name" value="MFS_trans_sf"/>
</dbReference>
<feature type="transmembrane region" description="Helical" evidence="6">
    <location>
        <begin position="138"/>
        <end position="155"/>
    </location>
</feature>
<feature type="transmembrane region" description="Helical" evidence="6">
    <location>
        <begin position="72"/>
        <end position="93"/>
    </location>
</feature>
<evidence type="ECO:0008006" key="9">
    <source>
        <dbReference type="Google" id="ProtNLM"/>
    </source>
</evidence>
<feature type="transmembrane region" description="Helical" evidence="6">
    <location>
        <begin position="420"/>
        <end position="440"/>
    </location>
</feature>
<dbReference type="SUPFAM" id="SSF103473">
    <property type="entry name" value="MFS general substrate transporter"/>
    <property type="match status" value="1"/>
</dbReference>
<keyword evidence="2 6" id="KW-0812">Transmembrane</keyword>
<dbReference type="Pfam" id="PF07690">
    <property type="entry name" value="MFS_1"/>
    <property type="match status" value="1"/>
</dbReference>
<keyword evidence="3 6" id="KW-1133">Transmembrane helix</keyword>
<keyword evidence="4 6" id="KW-0472">Membrane</keyword>
<feature type="transmembrane region" description="Helical" evidence="6">
    <location>
        <begin position="348"/>
        <end position="366"/>
    </location>
</feature>
<organism evidence="7 8">
    <name type="scientific">Exophiala sideris</name>
    <dbReference type="NCBI Taxonomy" id="1016849"/>
    <lineage>
        <taxon>Eukaryota</taxon>
        <taxon>Fungi</taxon>
        <taxon>Dikarya</taxon>
        <taxon>Ascomycota</taxon>
        <taxon>Pezizomycotina</taxon>
        <taxon>Eurotiomycetes</taxon>
        <taxon>Chaetothyriomycetidae</taxon>
        <taxon>Chaetothyriales</taxon>
        <taxon>Herpotrichiellaceae</taxon>
        <taxon>Exophiala</taxon>
    </lineage>
</organism>
<dbReference type="EMBL" id="JAVRRF010000030">
    <property type="protein sequence ID" value="KAK5052292.1"/>
    <property type="molecule type" value="Genomic_DNA"/>
</dbReference>
<keyword evidence="8" id="KW-1185">Reference proteome</keyword>
<evidence type="ECO:0000256" key="2">
    <source>
        <dbReference type="ARBA" id="ARBA00022692"/>
    </source>
</evidence>